<proteinExistence type="predicted"/>
<feature type="compositionally biased region" description="Basic and acidic residues" evidence="1">
    <location>
        <begin position="157"/>
        <end position="166"/>
    </location>
</feature>
<feature type="region of interest" description="Disordered" evidence="1">
    <location>
        <begin position="157"/>
        <end position="184"/>
    </location>
</feature>
<feature type="domain" description="Putative plant transposon protein" evidence="2">
    <location>
        <begin position="68"/>
        <end position="147"/>
    </location>
</feature>
<sequence>MASSSRAKRRRGKEPMVEESEPEYDRWKFKSWYHQLQLEWMNDKKIYPEVPILLQDKGCQEIKAKIKKRRWEELTSPITKINANIIREFYANIPRLDMNTAPTYKIYARGMEVDFSSKSIMKVLGLRTVHFDELGYHQRISEDPNYDMKLLKYNRVEGHKKGEEGKNHKKNHKENRRNSNNSNHRTTWTWFRCKRQLRGCHNNTWGFKRSRKNSIHSTRGLNKDNRSFS</sequence>
<evidence type="ECO:0000259" key="2">
    <source>
        <dbReference type="Pfam" id="PF20167"/>
    </source>
</evidence>
<gene>
    <name evidence="3" type="ORF">Ahy_B10g103352</name>
</gene>
<dbReference type="EMBL" id="SDMP01000020">
    <property type="protein sequence ID" value="RYQ84250.1"/>
    <property type="molecule type" value="Genomic_DNA"/>
</dbReference>
<feature type="region of interest" description="Disordered" evidence="1">
    <location>
        <begin position="1"/>
        <end position="21"/>
    </location>
</feature>
<dbReference type="AlphaFoldDB" id="A0A444X3K1"/>
<dbReference type="Pfam" id="PF20167">
    <property type="entry name" value="Transposase_32"/>
    <property type="match status" value="1"/>
</dbReference>
<evidence type="ECO:0000313" key="4">
    <source>
        <dbReference type="Proteomes" id="UP000289738"/>
    </source>
</evidence>
<comment type="caution">
    <text evidence="3">The sequence shown here is derived from an EMBL/GenBank/DDBJ whole genome shotgun (WGS) entry which is preliminary data.</text>
</comment>
<evidence type="ECO:0000313" key="3">
    <source>
        <dbReference type="EMBL" id="RYQ84250.1"/>
    </source>
</evidence>
<reference evidence="3 4" key="1">
    <citation type="submission" date="2019-01" db="EMBL/GenBank/DDBJ databases">
        <title>Sequencing of cultivated peanut Arachis hypogaea provides insights into genome evolution and oil improvement.</title>
        <authorList>
            <person name="Chen X."/>
        </authorList>
    </citation>
    <scope>NUCLEOTIDE SEQUENCE [LARGE SCALE GENOMIC DNA]</scope>
    <source>
        <strain evidence="4">cv. Fuhuasheng</strain>
        <tissue evidence="3">Leaves</tissue>
    </source>
</reference>
<feature type="region of interest" description="Disordered" evidence="1">
    <location>
        <begin position="204"/>
        <end position="229"/>
    </location>
</feature>
<evidence type="ECO:0000256" key="1">
    <source>
        <dbReference type="SAM" id="MobiDB-lite"/>
    </source>
</evidence>
<dbReference type="InterPro" id="IPR046796">
    <property type="entry name" value="Transposase_32_dom"/>
</dbReference>
<dbReference type="Proteomes" id="UP000289738">
    <property type="component" value="Chromosome B10"/>
</dbReference>
<organism evidence="3 4">
    <name type="scientific">Arachis hypogaea</name>
    <name type="common">Peanut</name>
    <dbReference type="NCBI Taxonomy" id="3818"/>
    <lineage>
        <taxon>Eukaryota</taxon>
        <taxon>Viridiplantae</taxon>
        <taxon>Streptophyta</taxon>
        <taxon>Embryophyta</taxon>
        <taxon>Tracheophyta</taxon>
        <taxon>Spermatophyta</taxon>
        <taxon>Magnoliopsida</taxon>
        <taxon>eudicotyledons</taxon>
        <taxon>Gunneridae</taxon>
        <taxon>Pentapetalae</taxon>
        <taxon>rosids</taxon>
        <taxon>fabids</taxon>
        <taxon>Fabales</taxon>
        <taxon>Fabaceae</taxon>
        <taxon>Papilionoideae</taxon>
        <taxon>50 kb inversion clade</taxon>
        <taxon>dalbergioids sensu lato</taxon>
        <taxon>Dalbergieae</taxon>
        <taxon>Pterocarpus clade</taxon>
        <taxon>Arachis</taxon>
    </lineage>
</organism>
<keyword evidence="4" id="KW-1185">Reference proteome</keyword>
<feature type="compositionally biased region" description="Basic residues" evidence="1">
    <location>
        <begin position="1"/>
        <end position="12"/>
    </location>
</feature>
<accession>A0A444X3K1</accession>
<name>A0A444X3K1_ARAHY</name>
<protein>
    <recommendedName>
        <fullName evidence="2">Putative plant transposon protein domain-containing protein</fullName>
    </recommendedName>
</protein>